<dbReference type="Pfam" id="PF07110">
    <property type="entry name" value="EthD"/>
    <property type="match status" value="1"/>
</dbReference>
<protein>
    <recommendedName>
        <fullName evidence="2">EthD domain-containing protein</fullName>
    </recommendedName>
</protein>
<evidence type="ECO:0000313" key="3">
    <source>
        <dbReference type="EMBL" id="ORY61687.1"/>
    </source>
</evidence>
<dbReference type="RefSeq" id="XP_040713764.1">
    <property type="nucleotide sequence ID" value="XM_040860734.1"/>
</dbReference>
<dbReference type="STRING" id="1141098.A0A1Y2DR25"/>
<dbReference type="OrthoDB" id="4892971at2759"/>
<comment type="similarity">
    <text evidence="1">Belongs to the tpcK family.</text>
</comment>
<keyword evidence="4" id="KW-1185">Reference proteome</keyword>
<accession>A0A1Y2DR25</accession>
<sequence length="115" mass="12702">MPALVTVAYPRPEAKDGKLPKDVFKFDLKYYLEQHMPLVQKLWAPLGLQSWAVTHNTDDAETYVVQAVLMWDSLEAFGAAAAPGEIATQVFGDVPNFTDIQPKLLKGDIVGGWQA</sequence>
<dbReference type="EMBL" id="MCFJ01000010">
    <property type="protein sequence ID" value="ORY61687.1"/>
    <property type="molecule type" value="Genomic_DNA"/>
</dbReference>
<reference evidence="3 4" key="1">
    <citation type="submission" date="2016-07" db="EMBL/GenBank/DDBJ databases">
        <title>Pervasive Adenine N6-methylation of Active Genes in Fungi.</title>
        <authorList>
            <consortium name="DOE Joint Genome Institute"/>
            <person name="Mondo S.J."/>
            <person name="Dannebaum R.O."/>
            <person name="Kuo R.C."/>
            <person name="Labutti K."/>
            <person name="Haridas S."/>
            <person name="Kuo A."/>
            <person name="Salamov A."/>
            <person name="Ahrendt S.R."/>
            <person name="Lipzen A."/>
            <person name="Sullivan W."/>
            <person name="Andreopoulos W.B."/>
            <person name="Clum A."/>
            <person name="Lindquist E."/>
            <person name="Daum C."/>
            <person name="Ramamoorthy G.K."/>
            <person name="Gryganskyi A."/>
            <person name="Culley D."/>
            <person name="Magnuson J.K."/>
            <person name="James T.Y."/>
            <person name="O'Malley M.A."/>
            <person name="Stajich J.E."/>
            <person name="Spatafora J.W."/>
            <person name="Visel A."/>
            <person name="Grigoriev I.V."/>
        </authorList>
    </citation>
    <scope>NUCLEOTIDE SEQUENCE [LARGE SCALE GENOMIC DNA]</scope>
    <source>
        <strain evidence="3 4">CBS 129021</strain>
    </source>
</reference>
<name>A0A1Y2DR25_9PEZI</name>
<dbReference type="AlphaFoldDB" id="A0A1Y2DR25"/>
<evidence type="ECO:0000256" key="1">
    <source>
        <dbReference type="ARBA" id="ARBA00005986"/>
    </source>
</evidence>
<organism evidence="3 4">
    <name type="scientific">Pseudomassariella vexata</name>
    <dbReference type="NCBI Taxonomy" id="1141098"/>
    <lineage>
        <taxon>Eukaryota</taxon>
        <taxon>Fungi</taxon>
        <taxon>Dikarya</taxon>
        <taxon>Ascomycota</taxon>
        <taxon>Pezizomycotina</taxon>
        <taxon>Sordariomycetes</taxon>
        <taxon>Xylariomycetidae</taxon>
        <taxon>Amphisphaeriales</taxon>
        <taxon>Pseudomassariaceae</taxon>
        <taxon>Pseudomassariella</taxon>
    </lineage>
</organism>
<evidence type="ECO:0000259" key="2">
    <source>
        <dbReference type="Pfam" id="PF07110"/>
    </source>
</evidence>
<dbReference type="GeneID" id="63776946"/>
<dbReference type="Proteomes" id="UP000193689">
    <property type="component" value="Unassembled WGS sequence"/>
</dbReference>
<gene>
    <name evidence="3" type="ORF">BCR38DRAFT_440877</name>
</gene>
<feature type="domain" description="EthD" evidence="2">
    <location>
        <begin position="29"/>
        <end position="99"/>
    </location>
</feature>
<dbReference type="PANTHER" id="PTHR40260:SF2">
    <property type="entry name" value="BLR8190 PROTEIN"/>
    <property type="match status" value="1"/>
</dbReference>
<proteinExistence type="inferred from homology"/>
<dbReference type="Gene3D" id="3.30.70.100">
    <property type="match status" value="1"/>
</dbReference>
<dbReference type="SUPFAM" id="SSF54909">
    <property type="entry name" value="Dimeric alpha+beta barrel"/>
    <property type="match status" value="1"/>
</dbReference>
<dbReference type="InterPro" id="IPR009799">
    <property type="entry name" value="EthD_dom"/>
</dbReference>
<dbReference type="GO" id="GO:0016491">
    <property type="term" value="F:oxidoreductase activity"/>
    <property type="evidence" value="ECO:0007669"/>
    <property type="project" value="InterPro"/>
</dbReference>
<evidence type="ECO:0000313" key="4">
    <source>
        <dbReference type="Proteomes" id="UP000193689"/>
    </source>
</evidence>
<comment type="caution">
    <text evidence="3">The sequence shown here is derived from an EMBL/GenBank/DDBJ whole genome shotgun (WGS) entry which is preliminary data.</text>
</comment>
<dbReference type="InterPro" id="IPR011008">
    <property type="entry name" value="Dimeric_a/b-barrel"/>
</dbReference>
<dbReference type="PANTHER" id="PTHR40260">
    <property type="entry name" value="BLR8190 PROTEIN"/>
    <property type="match status" value="1"/>
</dbReference>
<dbReference type="NCBIfam" id="TIGR02118">
    <property type="entry name" value="EthD family reductase"/>
    <property type="match status" value="1"/>
</dbReference>
<dbReference type="InParanoid" id="A0A1Y2DR25"/>